<keyword evidence="3" id="KW-1185">Reference proteome</keyword>
<feature type="signal peptide" evidence="1">
    <location>
        <begin position="1"/>
        <end position="22"/>
    </location>
</feature>
<feature type="chain" id="PRO_5020313506" evidence="1">
    <location>
        <begin position="23"/>
        <end position="89"/>
    </location>
</feature>
<dbReference type="AlphaFoldDB" id="A0A4R7BN94"/>
<evidence type="ECO:0000313" key="3">
    <source>
        <dbReference type="Proteomes" id="UP000295122"/>
    </source>
</evidence>
<accession>A0A4R7BN94</accession>
<name>A0A4R7BN94_9HYPH</name>
<gene>
    <name evidence="2" type="ORF">EV668_4518</name>
</gene>
<protein>
    <submittedName>
        <fullName evidence="2">Uncharacterized protein</fullName>
    </submittedName>
</protein>
<evidence type="ECO:0000256" key="1">
    <source>
        <dbReference type="SAM" id="SignalP"/>
    </source>
</evidence>
<keyword evidence="1" id="KW-0732">Signal</keyword>
<proteinExistence type="predicted"/>
<organism evidence="2 3">
    <name type="scientific">Enterovirga rhinocerotis</name>
    <dbReference type="NCBI Taxonomy" id="1339210"/>
    <lineage>
        <taxon>Bacteria</taxon>
        <taxon>Pseudomonadati</taxon>
        <taxon>Pseudomonadota</taxon>
        <taxon>Alphaproteobacteria</taxon>
        <taxon>Hyphomicrobiales</taxon>
        <taxon>Methylobacteriaceae</taxon>
        <taxon>Enterovirga</taxon>
    </lineage>
</organism>
<comment type="caution">
    <text evidence="2">The sequence shown here is derived from an EMBL/GenBank/DDBJ whole genome shotgun (WGS) entry which is preliminary data.</text>
</comment>
<dbReference type="Proteomes" id="UP000295122">
    <property type="component" value="Unassembled WGS sequence"/>
</dbReference>
<sequence>MKRLAIAAAAAMLLLVPAPTEAQVRFGPNVSIGGYDFSHRRYRSVQVRRVKRLRGPPGCRVYPRGSYRRGDGTLVRGPIERCNLPARRR</sequence>
<reference evidence="2 3" key="1">
    <citation type="submission" date="2019-03" db="EMBL/GenBank/DDBJ databases">
        <title>Genomic Encyclopedia of Type Strains, Phase IV (KMG-IV): sequencing the most valuable type-strain genomes for metagenomic binning, comparative biology and taxonomic classification.</title>
        <authorList>
            <person name="Goeker M."/>
        </authorList>
    </citation>
    <scope>NUCLEOTIDE SEQUENCE [LARGE SCALE GENOMIC DNA]</scope>
    <source>
        <strain evidence="2 3">DSM 25903</strain>
    </source>
</reference>
<dbReference type="EMBL" id="SNZR01000017">
    <property type="protein sequence ID" value="TDR85397.1"/>
    <property type="molecule type" value="Genomic_DNA"/>
</dbReference>
<evidence type="ECO:0000313" key="2">
    <source>
        <dbReference type="EMBL" id="TDR85397.1"/>
    </source>
</evidence>